<evidence type="ECO:0000313" key="3">
    <source>
        <dbReference type="EMBL" id="MBF9129560.1"/>
    </source>
</evidence>
<sequence length="177" mass="19335">MPSGTSTSFSDAPSAQDEEARTARRGRVAAMLDYHAYAVVALPVDILGLLCGPFAAAARTDRIQRKAVARLLGVPVHQADTSRGRGSRVPLRYRLSSLPFELMSFALLAPAWAVFITRGVLYPIFGADHLDRSWGGPSLAGAWLAHFIQGPPLLLIISLILWPVRKQQVRTASRHLR</sequence>
<feature type="compositionally biased region" description="Polar residues" evidence="1">
    <location>
        <begin position="1"/>
        <end position="13"/>
    </location>
</feature>
<dbReference type="RefSeq" id="WP_196201192.1">
    <property type="nucleotide sequence ID" value="NZ_JADPUN010000123.1"/>
</dbReference>
<dbReference type="EMBL" id="JADPUN010000123">
    <property type="protein sequence ID" value="MBF9129560.1"/>
    <property type="molecule type" value="Genomic_DNA"/>
</dbReference>
<keyword evidence="2" id="KW-0812">Transmembrane</keyword>
<reference evidence="3 4" key="1">
    <citation type="submission" date="2020-11" db="EMBL/GenBank/DDBJ databases">
        <title>A novel isolate from a Black sea contaminated sediment with potential to produce alkanes: Plantactinospora alkalitolerans sp. nov.</title>
        <authorList>
            <person name="Carro L."/>
            <person name="Veyisoglu A."/>
            <person name="Guven K."/>
            <person name="Schumann P."/>
            <person name="Klenk H.-P."/>
            <person name="Sahin N."/>
        </authorList>
    </citation>
    <scope>NUCLEOTIDE SEQUENCE [LARGE SCALE GENOMIC DNA]</scope>
    <source>
        <strain evidence="3 4">S1510</strain>
    </source>
</reference>
<organism evidence="3 4">
    <name type="scientific">Plantactinospora alkalitolerans</name>
    <dbReference type="NCBI Taxonomy" id="2789879"/>
    <lineage>
        <taxon>Bacteria</taxon>
        <taxon>Bacillati</taxon>
        <taxon>Actinomycetota</taxon>
        <taxon>Actinomycetes</taxon>
        <taxon>Micromonosporales</taxon>
        <taxon>Micromonosporaceae</taxon>
        <taxon>Plantactinospora</taxon>
    </lineage>
</organism>
<evidence type="ECO:0000256" key="1">
    <source>
        <dbReference type="SAM" id="MobiDB-lite"/>
    </source>
</evidence>
<evidence type="ECO:0008006" key="5">
    <source>
        <dbReference type="Google" id="ProtNLM"/>
    </source>
</evidence>
<feature type="region of interest" description="Disordered" evidence="1">
    <location>
        <begin position="1"/>
        <end position="20"/>
    </location>
</feature>
<feature type="transmembrane region" description="Helical" evidence="2">
    <location>
        <begin position="102"/>
        <end position="124"/>
    </location>
</feature>
<name>A0ABS0GTN7_9ACTN</name>
<keyword evidence="2" id="KW-0472">Membrane</keyword>
<evidence type="ECO:0000313" key="4">
    <source>
        <dbReference type="Proteomes" id="UP000638560"/>
    </source>
</evidence>
<evidence type="ECO:0000256" key="2">
    <source>
        <dbReference type="SAM" id="Phobius"/>
    </source>
</evidence>
<accession>A0ABS0GTN7</accession>
<feature type="transmembrane region" description="Helical" evidence="2">
    <location>
        <begin position="144"/>
        <end position="164"/>
    </location>
</feature>
<dbReference type="Proteomes" id="UP000638560">
    <property type="component" value="Unassembled WGS sequence"/>
</dbReference>
<gene>
    <name evidence="3" type="ORF">I0C86_11370</name>
</gene>
<proteinExistence type="predicted"/>
<keyword evidence="4" id="KW-1185">Reference proteome</keyword>
<protein>
    <recommendedName>
        <fullName evidence="5">RDD domain-containing protein</fullName>
    </recommendedName>
</protein>
<comment type="caution">
    <text evidence="3">The sequence shown here is derived from an EMBL/GenBank/DDBJ whole genome shotgun (WGS) entry which is preliminary data.</text>
</comment>
<keyword evidence="2" id="KW-1133">Transmembrane helix</keyword>
<feature type="transmembrane region" description="Helical" evidence="2">
    <location>
        <begin position="34"/>
        <end position="56"/>
    </location>
</feature>